<dbReference type="Pfam" id="PF00047">
    <property type="entry name" value="ig"/>
    <property type="match status" value="1"/>
</dbReference>
<organism evidence="5 6">
    <name type="scientific">Amphimedon queenslandica</name>
    <name type="common">Sponge</name>
    <dbReference type="NCBI Taxonomy" id="400682"/>
    <lineage>
        <taxon>Eukaryota</taxon>
        <taxon>Metazoa</taxon>
        <taxon>Porifera</taxon>
        <taxon>Demospongiae</taxon>
        <taxon>Heteroscleromorpha</taxon>
        <taxon>Haplosclerida</taxon>
        <taxon>Niphatidae</taxon>
        <taxon>Amphimedon</taxon>
    </lineage>
</organism>
<dbReference type="KEGG" id="aqu:100637559"/>
<dbReference type="SMART" id="SM00408">
    <property type="entry name" value="IGc2"/>
    <property type="match status" value="2"/>
</dbReference>
<reference evidence="5" key="2">
    <citation type="submission" date="2024-06" db="UniProtKB">
        <authorList>
            <consortium name="EnsemblMetazoa"/>
        </authorList>
    </citation>
    <scope>IDENTIFICATION</scope>
</reference>
<sequence>MWRTEAFTITSYNITVYPTIGFVAMVEPLTAIKANRTVLKPGEALHLDCITTQQEFEEIIWLHRKEGDSGNNFTVIGTTEDTTFIIDNVTYEDSGLYMCQVILGERGNLSASACIEVIIGDSPVILNHNKSQDVYLDRYDPLISDSESVLDLHCSPRGYPTPAITWYRNGQALGNSSRSITICSGTQGSFAVYQCIAVNEFGRDSVLIRVLVRGLANPVGDITITPKVQDEITQELYVSWTPPVQRGGVSSLVYNVNVYYADPIFGDEQLSTKNIMDGSSSATIRLQLRDALEFRVYQIEVLVYRVRLTGRKAAYECIDTKIPYYLQDTPPLTFDCETGNMSVLWEPHNPSSFKNFGDVSLKASCLYKGMNHMSKFEELELMEPNYRNDSFMSFLQPGTVCQFYGNYRTPDSDCQGDSPLNYYREVPIRHCEVKIDTIPEDEGLHLKIFQNISNDTVTLHWRAEKEIVCNETPFSESTHVPLEISGECRYKDEVKSHMATVNITNKLEGIVSFILPSHDYICSFTAIINEANTTYESSVHIASGHPIQSAYFYKPTPPEFCNHNIATTSSGDDGIISSSQTPVTSVTSITESSTSSNKPSTGSSTILIATPSLAPSLSTTSGGAASPLITSMTVVFSIVISVLVFILVFLFVVLCLRQRKKRLMFEIFNEETHNGYNSSYNFLMEWSGADNVSIKTEIQSPSYATSTTAMASMSSGSVEMLEISCQIEAMRNKENETEADKDNESINTIFKEDWTDTSSKHTLSFSPLPATNDEIPDCHVQVDTNGFTYQVKNDATVEQETSACSSGYGSQITASSCSPSQDYHDSIVPDLEEAQSTNTKKLKDVPEVDESQVDECFVTDLRSFSRSPSLEDNKSHEQSDPATCSAPVIISESLKGLQDLGSSVSSNESLSREKIHFYCHHETEDGASRDNLTNVLYVDEKGYIRFICKETS</sequence>
<dbReference type="InterPro" id="IPR036179">
    <property type="entry name" value="Ig-like_dom_sf"/>
</dbReference>
<dbReference type="PANTHER" id="PTHR44170">
    <property type="entry name" value="PROTEIN SIDEKICK"/>
    <property type="match status" value="1"/>
</dbReference>
<keyword evidence="1" id="KW-0677">Repeat</keyword>
<keyword evidence="3" id="KW-0812">Transmembrane</keyword>
<dbReference type="GO" id="GO:0016020">
    <property type="term" value="C:membrane"/>
    <property type="evidence" value="ECO:0007669"/>
    <property type="project" value="UniProtKB-SubCell"/>
</dbReference>
<keyword evidence="3" id="KW-0472">Membrane</keyword>
<dbReference type="Pfam" id="PF13927">
    <property type="entry name" value="Ig_3"/>
    <property type="match status" value="1"/>
</dbReference>
<dbReference type="Proteomes" id="UP000007879">
    <property type="component" value="Unassembled WGS sequence"/>
</dbReference>
<dbReference type="PANTHER" id="PTHR44170:SF6">
    <property type="entry name" value="CONTACTIN"/>
    <property type="match status" value="1"/>
</dbReference>
<protein>
    <recommendedName>
        <fullName evidence="4">Ig-like domain-containing protein</fullName>
    </recommendedName>
</protein>
<dbReference type="RefSeq" id="XP_019858557.1">
    <property type="nucleotide sequence ID" value="XM_020002998.1"/>
</dbReference>
<dbReference type="InterPro" id="IPR013151">
    <property type="entry name" value="Immunoglobulin_dom"/>
</dbReference>
<keyword evidence="2" id="KW-1015">Disulfide bond</keyword>
<keyword evidence="3" id="KW-1133">Transmembrane helix</keyword>
<dbReference type="SUPFAM" id="SSF48726">
    <property type="entry name" value="Immunoglobulin"/>
    <property type="match status" value="2"/>
</dbReference>
<evidence type="ECO:0000256" key="2">
    <source>
        <dbReference type="ARBA" id="ARBA00023157"/>
    </source>
</evidence>
<evidence type="ECO:0000256" key="3">
    <source>
        <dbReference type="SAM" id="Phobius"/>
    </source>
</evidence>
<evidence type="ECO:0000256" key="1">
    <source>
        <dbReference type="ARBA" id="ARBA00022737"/>
    </source>
</evidence>
<dbReference type="CDD" id="cd00096">
    <property type="entry name" value="Ig"/>
    <property type="match status" value="1"/>
</dbReference>
<feature type="domain" description="Ig-like" evidence="4">
    <location>
        <begin position="28"/>
        <end position="116"/>
    </location>
</feature>
<evidence type="ECO:0000313" key="5">
    <source>
        <dbReference type="EnsemblMetazoa" id="XP_019858557.1"/>
    </source>
</evidence>
<feature type="domain" description="Ig-like" evidence="4">
    <location>
        <begin position="123"/>
        <end position="213"/>
    </location>
</feature>
<feature type="transmembrane region" description="Helical" evidence="3">
    <location>
        <begin position="634"/>
        <end position="656"/>
    </location>
</feature>
<dbReference type="InterPro" id="IPR007110">
    <property type="entry name" value="Ig-like_dom"/>
</dbReference>
<name>A0AAN0JNE4_AMPQE</name>
<dbReference type="GO" id="GO:0098609">
    <property type="term" value="P:cell-cell adhesion"/>
    <property type="evidence" value="ECO:0007669"/>
    <property type="project" value="TreeGrafter"/>
</dbReference>
<dbReference type="PROSITE" id="PS50835">
    <property type="entry name" value="IG_LIKE"/>
    <property type="match status" value="2"/>
</dbReference>
<reference evidence="6" key="1">
    <citation type="journal article" date="2010" name="Nature">
        <title>The Amphimedon queenslandica genome and the evolution of animal complexity.</title>
        <authorList>
            <person name="Srivastava M."/>
            <person name="Simakov O."/>
            <person name="Chapman J."/>
            <person name="Fahey B."/>
            <person name="Gauthier M.E."/>
            <person name="Mitros T."/>
            <person name="Richards G.S."/>
            <person name="Conaco C."/>
            <person name="Dacre M."/>
            <person name="Hellsten U."/>
            <person name="Larroux C."/>
            <person name="Putnam N.H."/>
            <person name="Stanke M."/>
            <person name="Adamska M."/>
            <person name="Darling A."/>
            <person name="Degnan S.M."/>
            <person name="Oakley T.H."/>
            <person name="Plachetzki D.C."/>
            <person name="Zhai Y."/>
            <person name="Adamski M."/>
            <person name="Calcino A."/>
            <person name="Cummins S.F."/>
            <person name="Goodstein D.M."/>
            <person name="Harris C."/>
            <person name="Jackson D.J."/>
            <person name="Leys S.P."/>
            <person name="Shu S."/>
            <person name="Woodcroft B.J."/>
            <person name="Vervoort M."/>
            <person name="Kosik K.S."/>
            <person name="Manning G."/>
            <person name="Degnan B.M."/>
            <person name="Rokhsar D.S."/>
        </authorList>
    </citation>
    <scope>NUCLEOTIDE SEQUENCE [LARGE SCALE GENOMIC DNA]</scope>
</reference>
<dbReference type="EnsemblMetazoa" id="XM_020002998.1">
    <property type="protein sequence ID" value="XP_019858557.1"/>
    <property type="gene ID" value="LOC100637559"/>
</dbReference>
<dbReference type="Gene3D" id="2.60.40.10">
    <property type="entry name" value="Immunoglobulins"/>
    <property type="match status" value="2"/>
</dbReference>
<dbReference type="InterPro" id="IPR003599">
    <property type="entry name" value="Ig_sub"/>
</dbReference>
<keyword evidence="6" id="KW-1185">Reference proteome</keyword>
<dbReference type="AlphaFoldDB" id="A0AAN0JNE4"/>
<evidence type="ECO:0000313" key="6">
    <source>
        <dbReference type="Proteomes" id="UP000007879"/>
    </source>
</evidence>
<evidence type="ECO:0000259" key="4">
    <source>
        <dbReference type="PROSITE" id="PS50835"/>
    </source>
</evidence>
<dbReference type="InterPro" id="IPR003598">
    <property type="entry name" value="Ig_sub2"/>
</dbReference>
<proteinExistence type="predicted"/>
<dbReference type="InterPro" id="IPR013783">
    <property type="entry name" value="Ig-like_fold"/>
</dbReference>
<accession>A0AAN0JNE4</accession>
<dbReference type="SMART" id="SM00409">
    <property type="entry name" value="IG"/>
    <property type="match status" value="2"/>
</dbReference>
<dbReference type="GeneID" id="100637559"/>